<accession>A0A1Y2K237</accession>
<dbReference type="EMBL" id="LVJN01000020">
    <property type="protein sequence ID" value="OSM02019.1"/>
    <property type="molecule type" value="Genomic_DNA"/>
</dbReference>
<protein>
    <recommendedName>
        <fullName evidence="1">Autotransporter domain-containing protein</fullName>
    </recommendedName>
</protein>
<dbReference type="Pfam" id="PF03797">
    <property type="entry name" value="Autotransporter"/>
    <property type="match status" value="1"/>
</dbReference>
<dbReference type="SUPFAM" id="SSF103515">
    <property type="entry name" value="Autotransporter"/>
    <property type="match status" value="1"/>
</dbReference>
<dbReference type="InterPro" id="IPR006315">
    <property type="entry name" value="OM_autotransptr_brl_dom"/>
</dbReference>
<dbReference type="NCBIfam" id="TIGR01414">
    <property type="entry name" value="autotrans_barl"/>
    <property type="match status" value="1"/>
</dbReference>
<dbReference type="Proteomes" id="UP000194003">
    <property type="component" value="Unassembled WGS sequence"/>
</dbReference>
<gene>
    <name evidence="2" type="primary">yaiT</name>
    <name evidence="2" type="ORF">MAIT1_02097</name>
</gene>
<organism evidence="2 3">
    <name type="scientific">Magnetofaba australis IT-1</name>
    <dbReference type="NCBI Taxonomy" id="1434232"/>
    <lineage>
        <taxon>Bacteria</taxon>
        <taxon>Pseudomonadati</taxon>
        <taxon>Pseudomonadota</taxon>
        <taxon>Magnetococcia</taxon>
        <taxon>Magnetococcales</taxon>
        <taxon>Magnetococcaceae</taxon>
        <taxon>Magnetofaba</taxon>
    </lineage>
</organism>
<dbReference type="InterPro" id="IPR005546">
    <property type="entry name" value="Autotransporte_beta"/>
</dbReference>
<dbReference type="AlphaFoldDB" id="A0A1Y2K237"/>
<evidence type="ECO:0000313" key="3">
    <source>
        <dbReference type="Proteomes" id="UP000194003"/>
    </source>
</evidence>
<evidence type="ECO:0000259" key="1">
    <source>
        <dbReference type="PROSITE" id="PS51208"/>
    </source>
</evidence>
<keyword evidence="3" id="KW-1185">Reference proteome</keyword>
<dbReference type="GO" id="GO:0019867">
    <property type="term" value="C:outer membrane"/>
    <property type="evidence" value="ECO:0007669"/>
    <property type="project" value="InterPro"/>
</dbReference>
<reference evidence="2 3" key="1">
    <citation type="journal article" date="2016" name="BMC Genomics">
        <title>Combined genomic and structural analyses of a cultured magnetotactic bacterium reveals its niche adaptation to a dynamic environment.</title>
        <authorList>
            <person name="Araujo A.C."/>
            <person name="Morillo V."/>
            <person name="Cypriano J."/>
            <person name="Teixeira L.C."/>
            <person name="Leao P."/>
            <person name="Lyra S."/>
            <person name="Almeida L.G."/>
            <person name="Bazylinski D.A."/>
            <person name="Vasconcellos A.T."/>
            <person name="Abreu F."/>
            <person name="Lins U."/>
        </authorList>
    </citation>
    <scope>NUCLEOTIDE SEQUENCE [LARGE SCALE GENOMIC DNA]</scope>
    <source>
        <strain evidence="2 3">IT-1</strain>
    </source>
</reference>
<name>A0A1Y2K237_9PROT</name>
<dbReference type="STRING" id="1434232.MAIT1_02097"/>
<dbReference type="Gene3D" id="2.40.128.130">
    <property type="entry name" value="Autotransporter beta-domain"/>
    <property type="match status" value="1"/>
</dbReference>
<dbReference type="PROSITE" id="PS51208">
    <property type="entry name" value="AUTOTRANSPORTER"/>
    <property type="match status" value="1"/>
</dbReference>
<sequence>MISQTSTDNSYFYNTTSSLSSYLSGKGYTVNHVTSYPESYSSTYNLVIDTRVTDSTNTLSSTDVAYLAAGGKYLGLGENSSYNGGRNQILVDAISQLGGGTITLNSSYGTSTSAETINSSYTSGISSSTITYPASQVMSSVGNGSFITELSGEGGSAAIWKAGTLSNATAGEVILVMDGNFMSYAFDTNETGYNTTADYLQYLQNLIDTLLNGSTSSTSEVETVIASTSEDRARVVVRTVTRAVASRLATLVSSGGIFRPAKKATGAQAALNSIQHLASANLDVGRLETGLAGGGLTENLKNLALWGEVDGSIIDSELSSNKYSGNTVTLMVGGDASVSDDLVVGFVLNYERSDLDLATLVGTSEVDGLGLTLYAAKLLKPNLMADFQLGGAFNWNDISTASTGTTITGSYDSKRLMVAGNLTYFTSVDTATEDKGIDVTLSTGLTYSIENFDDYEDSTGAQTNPEQAILTQAHVTGEIAYPMEKMTPYLSVRLENDLDTGSNNSNKDTMGGLGTVGVRFNANDNLSGSGALSTQVGRQNEEMHSLQFNMRYQF</sequence>
<proteinExistence type="predicted"/>
<evidence type="ECO:0000313" key="2">
    <source>
        <dbReference type="EMBL" id="OSM02019.1"/>
    </source>
</evidence>
<comment type="caution">
    <text evidence="2">The sequence shown here is derived from an EMBL/GenBank/DDBJ whole genome shotgun (WGS) entry which is preliminary data.</text>
</comment>
<dbReference type="SMART" id="SM00869">
    <property type="entry name" value="Autotransporter"/>
    <property type="match status" value="1"/>
</dbReference>
<feature type="domain" description="Autotransporter" evidence="1">
    <location>
        <begin position="298"/>
        <end position="554"/>
    </location>
</feature>
<dbReference type="InterPro" id="IPR036709">
    <property type="entry name" value="Autotransporte_beta_dom_sf"/>
</dbReference>